<dbReference type="Pfam" id="PF08673">
    <property type="entry name" value="RsbU_N"/>
    <property type="match status" value="1"/>
</dbReference>
<dbReference type="CDD" id="cd01949">
    <property type="entry name" value="GGDEF"/>
    <property type="match status" value="1"/>
</dbReference>
<dbReference type="PANTHER" id="PTHR45138">
    <property type="entry name" value="REGULATORY COMPONENTS OF SENSORY TRANSDUCTION SYSTEM"/>
    <property type="match status" value="1"/>
</dbReference>
<dbReference type="Proteomes" id="UP000798488">
    <property type="component" value="Unassembled WGS sequence"/>
</dbReference>
<gene>
    <name evidence="2" type="primary">cph2_1</name>
    <name evidence="2" type="ORF">SPSYN_00280</name>
</gene>
<dbReference type="Gene3D" id="3.30.70.270">
    <property type="match status" value="1"/>
</dbReference>
<dbReference type="EMBL" id="LSRS01000001">
    <property type="protein sequence ID" value="KAF1086561.1"/>
    <property type="molecule type" value="Genomic_DNA"/>
</dbReference>
<dbReference type="RefSeq" id="WP_161820708.1">
    <property type="nucleotide sequence ID" value="NZ_LSRS01000001.1"/>
</dbReference>
<evidence type="ECO:0000259" key="1">
    <source>
        <dbReference type="PROSITE" id="PS50887"/>
    </source>
</evidence>
<dbReference type="InterPro" id="IPR029016">
    <property type="entry name" value="GAF-like_dom_sf"/>
</dbReference>
<name>A0A9D3AZI2_9FIRM</name>
<dbReference type="SUPFAM" id="SSF101215">
    <property type="entry name" value="KaiA/RbsU domain"/>
    <property type="match status" value="1"/>
</dbReference>
<dbReference type="Gene3D" id="1.10.1240.30">
    <property type="entry name" value="KaiA/RbsU domain"/>
    <property type="match status" value="1"/>
</dbReference>
<dbReference type="Gene3D" id="3.30.450.40">
    <property type="match status" value="1"/>
</dbReference>
<dbReference type="AlphaFoldDB" id="A0A9D3AZI2"/>
<dbReference type="InterPro" id="IPR003018">
    <property type="entry name" value="GAF"/>
</dbReference>
<dbReference type="PROSITE" id="PS50887">
    <property type="entry name" value="GGDEF"/>
    <property type="match status" value="1"/>
</dbReference>
<dbReference type="InterPro" id="IPR043128">
    <property type="entry name" value="Rev_trsase/Diguanyl_cyclase"/>
</dbReference>
<dbReference type="InterPro" id="IPR017944">
    <property type="entry name" value="KaiA/RbsU_helical_domain_sf"/>
</dbReference>
<comment type="caution">
    <text evidence="2">The sequence shown here is derived from an EMBL/GenBank/DDBJ whole genome shotgun (WGS) entry which is preliminary data.</text>
</comment>
<dbReference type="Pfam" id="PF13492">
    <property type="entry name" value="GAF_3"/>
    <property type="match status" value="1"/>
</dbReference>
<dbReference type="SUPFAM" id="SSF55073">
    <property type="entry name" value="Nucleotide cyclase"/>
    <property type="match status" value="1"/>
</dbReference>
<protein>
    <submittedName>
        <fullName evidence="2">Phytochrome-like protein cph2</fullName>
    </submittedName>
</protein>
<organism evidence="2 3">
    <name type="scientific">Sporotomaculum syntrophicum</name>
    <dbReference type="NCBI Taxonomy" id="182264"/>
    <lineage>
        <taxon>Bacteria</taxon>
        <taxon>Bacillati</taxon>
        <taxon>Bacillota</taxon>
        <taxon>Clostridia</taxon>
        <taxon>Eubacteriales</taxon>
        <taxon>Desulfallaceae</taxon>
        <taxon>Sporotomaculum</taxon>
    </lineage>
</organism>
<dbReference type="SUPFAM" id="SSF55781">
    <property type="entry name" value="GAF domain-like"/>
    <property type="match status" value="1"/>
</dbReference>
<dbReference type="InterPro" id="IPR029787">
    <property type="entry name" value="Nucleotide_cyclase"/>
</dbReference>
<keyword evidence="3" id="KW-1185">Reference proteome</keyword>
<accession>A0A9D3AZI2</accession>
<proteinExistence type="predicted"/>
<reference evidence="2" key="1">
    <citation type="submission" date="2016-02" db="EMBL/GenBank/DDBJ databases">
        <title>Draft Genome Sequence of Sporotomaculum syntrophicum Strain FB, a Syntrophic Benzoate Degrader.</title>
        <authorList>
            <person name="Nobu M.K."/>
            <person name="Narihiro T."/>
            <person name="Qiu Y.-L."/>
            <person name="Ohashi A."/>
            <person name="Liu W.-T."/>
            <person name="Yuji S."/>
        </authorList>
    </citation>
    <scope>NUCLEOTIDE SEQUENCE</scope>
    <source>
        <strain evidence="2">FB</strain>
    </source>
</reference>
<dbReference type="FunFam" id="3.30.70.270:FF:000001">
    <property type="entry name" value="Diguanylate cyclase domain protein"/>
    <property type="match status" value="1"/>
</dbReference>
<evidence type="ECO:0000313" key="2">
    <source>
        <dbReference type="EMBL" id="KAF1086561.1"/>
    </source>
</evidence>
<dbReference type="SMART" id="SM00267">
    <property type="entry name" value="GGDEF"/>
    <property type="match status" value="1"/>
</dbReference>
<sequence length="457" mass="52598">MQKDFGEQYTKLLKNFLEDENESSLYQASLFSKELINSGIRPEEIVETHLKSFKEVLKPYPYNEWVQKIYKSFNLLIEIMTFYGNVYNEYLELKDNLLQAMSMQVAYKRLQVYVDEIEFITQRLALINEELDRKVMELGTLHKISKAINSDLNFNNLLKQILVCVKEVIDYEDCYIFLMEDQSTNLVLIEYYESSVNQSEAKRNILQQVNQLVMNKKENQVVDLETQTWDQAFSGTGTLLAIPMLVENKILGVLSIITGQKKEIIDELLKMLFIVASHVAIAIKNATDYEYVKKTAITDGLTGVFNHRYFYERFKRELDWAKHHELPVSLLMIDIDNFKKYNDTYGHVAGDKLLKIIADILRFCTRDEDVIARYGGDEFTVLLMGVAKRVACKIADRIRLVIGSESIDNHESVTVSIGVSSFPEDALTVSELVNIADKALYTSKKNGNNQVSSINDL</sequence>
<dbReference type="GO" id="GO:0005886">
    <property type="term" value="C:plasma membrane"/>
    <property type="evidence" value="ECO:0007669"/>
    <property type="project" value="TreeGrafter"/>
</dbReference>
<dbReference type="GO" id="GO:0052621">
    <property type="term" value="F:diguanylate cyclase activity"/>
    <property type="evidence" value="ECO:0007669"/>
    <property type="project" value="TreeGrafter"/>
</dbReference>
<dbReference type="NCBIfam" id="TIGR00254">
    <property type="entry name" value="GGDEF"/>
    <property type="match status" value="1"/>
</dbReference>
<dbReference type="InterPro" id="IPR014787">
    <property type="entry name" value="PSer_Pase_RsbU_N"/>
</dbReference>
<dbReference type="InterPro" id="IPR000160">
    <property type="entry name" value="GGDEF_dom"/>
</dbReference>
<dbReference type="PANTHER" id="PTHR45138:SF9">
    <property type="entry name" value="DIGUANYLATE CYCLASE DGCM-RELATED"/>
    <property type="match status" value="1"/>
</dbReference>
<dbReference type="Pfam" id="PF00990">
    <property type="entry name" value="GGDEF"/>
    <property type="match status" value="1"/>
</dbReference>
<feature type="domain" description="GGDEF" evidence="1">
    <location>
        <begin position="326"/>
        <end position="456"/>
    </location>
</feature>
<evidence type="ECO:0000313" key="3">
    <source>
        <dbReference type="Proteomes" id="UP000798488"/>
    </source>
</evidence>
<dbReference type="GO" id="GO:0043709">
    <property type="term" value="P:cell adhesion involved in single-species biofilm formation"/>
    <property type="evidence" value="ECO:0007669"/>
    <property type="project" value="TreeGrafter"/>
</dbReference>
<dbReference type="InterPro" id="IPR050469">
    <property type="entry name" value="Diguanylate_Cyclase"/>
</dbReference>
<dbReference type="GO" id="GO:1902201">
    <property type="term" value="P:negative regulation of bacterial-type flagellum-dependent cell motility"/>
    <property type="evidence" value="ECO:0007669"/>
    <property type="project" value="TreeGrafter"/>
</dbReference>
<dbReference type="OrthoDB" id="9783388at2"/>